<dbReference type="EMBL" id="KL584829">
    <property type="protein sequence ID" value="KEQ64459.1"/>
    <property type="molecule type" value="Genomic_DNA"/>
</dbReference>
<dbReference type="Proteomes" id="UP000030672">
    <property type="component" value="Unassembled WGS sequence"/>
</dbReference>
<protein>
    <submittedName>
        <fullName evidence="2">Uncharacterized protein</fullName>
    </submittedName>
</protein>
<reference evidence="2 3" key="1">
    <citation type="journal article" date="2014" name="BMC Genomics">
        <title>Genome sequencing of four Aureobasidium pullulans varieties: biotechnological potential, stress tolerance, and description of new species.</title>
        <authorList>
            <person name="Gostin Ar C."/>
            <person name="Ohm R.A."/>
            <person name="Kogej T."/>
            <person name="Sonjak S."/>
            <person name="Turk M."/>
            <person name="Zajc J."/>
            <person name="Zalar P."/>
            <person name="Grube M."/>
            <person name="Sun H."/>
            <person name="Han J."/>
            <person name="Sharma A."/>
            <person name="Chiniquy J."/>
            <person name="Ngan C.Y."/>
            <person name="Lipzen A."/>
            <person name="Barry K."/>
            <person name="Grigoriev I.V."/>
            <person name="Gunde-Cimerman N."/>
        </authorList>
    </citation>
    <scope>NUCLEOTIDE SEQUENCE [LARGE SCALE GENOMIC DNA]</scope>
    <source>
        <strain evidence="2 3">CBS 110374</strain>
    </source>
</reference>
<feature type="compositionally biased region" description="Polar residues" evidence="1">
    <location>
        <begin position="1"/>
        <end position="14"/>
    </location>
</feature>
<keyword evidence="3" id="KW-1185">Reference proteome</keyword>
<name>A0A074VYU6_AURM1</name>
<evidence type="ECO:0000256" key="1">
    <source>
        <dbReference type="SAM" id="MobiDB-lite"/>
    </source>
</evidence>
<feature type="region of interest" description="Disordered" evidence="1">
    <location>
        <begin position="1"/>
        <end position="34"/>
    </location>
</feature>
<organism evidence="2 3">
    <name type="scientific">Aureobasidium melanogenum (strain CBS 110374)</name>
    <name type="common">Aureobasidium pullulans var. melanogenum</name>
    <dbReference type="NCBI Taxonomy" id="1043003"/>
    <lineage>
        <taxon>Eukaryota</taxon>
        <taxon>Fungi</taxon>
        <taxon>Dikarya</taxon>
        <taxon>Ascomycota</taxon>
        <taxon>Pezizomycotina</taxon>
        <taxon>Dothideomycetes</taxon>
        <taxon>Dothideomycetidae</taxon>
        <taxon>Dothideales</taxon>
        <taxon>Saccotheciaceae</taxon>
        <taxon>Aureobasidium</taxon>
    </lineage>
</organism>
<sequence length="203" mass="23687">MDLLNSKTTIVTSARRSKQRRRGNDSAPPGASYRKLLLSDFQARRRNPMSFDRGNNDEMLDTPVFLSIYRRPAQWSRFVDSSPDLPQINEQHSLDHDHRSTAQDRSINAGQLLIHNQHQSHFFTEDCLPPTSTRPRRLIKSTIISAQRLQLNIEQIAVGFVHNQVVFLAKYKVSHWSYTLEDLCFIIQWYNALWQRTGGTFYR</sequence>
<proteinExistence type="predicted"/>
<dbReference type="RefSeq" id="XP_040881482.1">
    <property type="nucleotide sequence ID" value="XM_041024531.1"/>
</dbReference>
<gene>
    <name evidence="2" type="ORF">M437DRAFT_64996</name>
</gene>
<evidence type="ECO:0000313" key="2">
    <source>
        <dbReference type="EMBL" id="KEQ64459.1"/>
    </source>
</evidence>
<dbReference type="HOGENOM" id="CLU_1348678_0_0_1"/>
<dbReference type="GeneID" id="63917904"/>
<evidence type="ECO:0000313" key="3">
    <source>
        <dbReference type="Proteomes" id="UP000030672"/>
    </source>
</evidence>
<accession>A0A074VYU6</accession>
<dbReference type="AlphaFoldDB" id="A0A074VYU6"/>